<proteinExistence type="inferred from homology"/>
<dbReference type="SUPFAM" id="SSF53850">
    <property type="entry name" value="Periplasmic binding protein-like II"/>
    <property type="match status" value="1"/>
</dbReference>
<evidence type="ECO:0000313" key="6">
    <source>
        <dbReference type="Proteomes" id="UP000251135"/>
    </source>
</evidence>
<dbReference type="Gene3D" id="3.10.105.10">
    <property type="entry name" value="Dipeptide-binding Protein, Domain 3"/>
    <property type="match status" value="1"/>
</dbReference>
<protein>
    <recommendedName>
        <fullName evidence="4">Solute-binding protein family 5 domain-containing protein</fullName>
    </recommendedName>
</protein>
<dbReference type="PANTHER" id="PTHR30290:SF9">
    <property type="entry name" value="OLIGOPEPTIDE-BINDING PROTEIN APPA"/>
    <property type="match status" value="1"/>
</dbReference>
<gene>
    <name evidence="5" type="ORF">B0174_03390</name>
</gene>
<evidence type="ECO:0000256" key="2">
    <source>
        <dbReference type="ARBA" id="ARBA00022448"/>
    </source>
</evidence>
<organism evidence="5 6">
    <name type="scientific">Arcobacter caeni</name>
    <dbReference type="NCBI Taxonomy" id="1912877"/>
    <lineage>
        <taxon>Bacteria</taxon>
        <taxon>Pseudomonadati</taxon>
        <taxon>Campylobacterota</taxon>
        <taxon>Epsilonproteobacteria</taxon>
        <taxon>Campylobacterales</taxon>
        <taxon>Arcobacteraceae</taxon>
        <taxon>Arcobacter</taxon>
    </lineage>
</organism>
<keyword evidence="3" id="KW-0732">Signal</keyword>
<evidence type="ECO:0000259" key="4">
    <source>
        <dbReference type="Pfam" id="PF00496"/>
    </source>
</evidence>
<sequence length="550" mass="64682">MYKIVFLLLCFVNLSFCQDYIVPKFEFRKDESSKNLAQQLHPKSHINIFLPSIPYSYIAKATNSGLIRSYDNEQTWVYELAKSHQQIDDFTYIFELRQNLKFQNGQDFTMEDVVYNLNYFKKYPFLYTNIDKIDFDVIPLDKYKFKIVLKQKYEMFLTDLARVYFYTKEYLDTYKPIGKETGTANKAAGAFGMGPYIIKEGFAMGEMQSEKLQLEANPYYWNKEYPKIKSITVYTQLDIEKAIDDISDKEGVLDFVPIPFNKKLDIILSPYAKLIVSKSTDNFVIFFNLINGNKNLQNKQIRQALNQALNQENLLNFVYKKEGKISPFAASINYPIVKKIAKDYKFEEIKMTEEEIFKLLNGLNLNIFTQDKFMFLLKGIEFQLKKYGVVFNYTITNSEKDIYKQLLSTNTNKNTQEWDLLVWGDDDWYYQNPWSVFFIYETAGAWSTIGKDDLMQEYIKKYFNSKIGSSEYEEVTKDILFRAKDMAYTLSVPSPNKVIAVNKEVIYKPYQGGIIPLWQIEISNNHWSLRQGKPYDENSKKSMKALRIVE</sequence>
<keyword evidence="6" id="KW-1185">Reference proteome</keyword>
<dbReference type="InterPro" id="IPR039424">
    <property type="entry name" value="SBP_5"/>
</dbReference>
<dbReference type="GO" id="GO:1904680">
    <property type="term" value="F:peptide transmembrane transporter activity"/>
    <property type="evidence" value="ECO:0007669"/>
    <property type="project" value="TreeGrafter"/>
</dbReference>
<dbReference type="AlphaFoldDB" id="A0A363D3K4"/>
<dbReference type="PANTHER" id="PTHR30290">
    <property type="entry name" value="PERIPLASMIC BINDING COMPONENT OF ABC TRANSPORTER"/>
    <property type="match status" value="1"/>
</dbReference>
<dbReference type="Pfam" id="PF00496">
    <property type="entry name" value="SBP_bac_5"/>
    <property type="match status" value="1"/>
</dbReference>
<evidence type="ECO:0000256" key="1">
    <source>
        <dbReference type="ARBA" id="ARBA00005695"/>
    </source>
</evidence>
<accession>A0A363D3K4</accession>
<reference evidence="5 6" key="1">
    <citation type="submission" date="2017-02" db="EMBL/GenBank/DDBJ databases">
        <title>Arcobacter caeni sp. nov, a new Arcobacter species isolated from reclaimed water.</title>
        <authorList>
            <person name="Figueras M.J."/>
            <person name="Perez-Cataluna A."/>
            <person name="Salas-Masso N."/>
        </authorList>
    </citation>
    <scope>NUCLEOTIDE SEQUENCE [LARGE SCALE GENOMIC DNA]</scope>
    <source>
        <strain evidence="5 6">RW17-10</strain>
    </source>
</reference>
<name>A0A363D3K4_9BACT</name>
<feature type="domain" description="Solute-binding protein family 5" evidence="4">
    <location>
        <begin position="77"/>
        <end position="439"/>
    </location>
</feature>
<comment type="similarity">
    <text evidence="1">Belongs to the bacterial solute-binding protein 5 family.</text>
</comment>
<evidence type="ECO:0000313" key="5">
    <source>
        <dbReference type="EMBL" id="PUE65884.1"/>
    </source>
</evidence>
<dbReference type="EMBL" id="MUXE01000003">
    <property type="protein sequence ID" value="PUE65884.1"/>
    <property type="molecule type" value="Genomic_DNA"/>
</dbReference>
<dbReference type="InterPro" id="IPR000914">
    <property type="entry name" value="SBP_5_dom"/>
</dbReference>
<keyword evidence="2" id="KW-0813">Transport</keyword>
<evidence type="ECO:0000256" key="3">
    <source>
        <dbReference type="ARBA" id="ARBA00022729"/>
    </source>
</evidence>
<dbReference type="RefSeq" id="WP_165790382.1">
    <property type="nucleotide sequence ID" value="NZ_MUXE01000003.1"/>
</dbReference>
<dbReference type="Gene3D" id="3.40.190.10">
    <property type="entry name" value="Periplasmic binding protein-like II"/>
    <property type="match status" value="1"/>
</dbReference>
<dbReference type="Proteomes" id="UP000251135">
    <property type="component" value="Unassembled WGS sequence"/>
</dbReference>
<dbReference type="GO" id="GO:0015833">
    <property type="term" value="P:peptide transport"/>
    <property type="evidence" value="ECO:0007669"/>
    <property type="project" value="TreeGrafter"/>
</dbReference>
<comment type="caution">
    <text evidence="5">The sequence shown here is derived from an EMBL/GenBank/DDBJ whole genome shotgun (WGS) entry which is preliminary data.</text>
</comment>